<evidence type="ECO:0000313" key="2">
    <source>
        <dbReference type="EMBL" id="TSC65365.1"/>
    </source>
</evidence>
<sequence>MQRKYISPILVLTFLGLCFAGYLSLTKLITNTCALNETCPYFIGYPACWYGFVLFAIMFVTALLVYLNKVQLSKARYIIGIVSLIGIIFAGSFIVPEMKPLLAGEARYSLGLPSCAYGFIFYVIIFGLTLRRPKENN</sequence>
<feature type="transmembrane region" description="Helical" evidence="1">
    <location>
        <begin position="42"/>
        <end position="65"/>
    </location>
</feature>
<dbReference type="EMBL" id="VMFF01000049">
    <property type="protein sequence ID" value="TSC65365.1"/>
    <property type="molecule type" value="Genomic_DNA"/>
</dbReference>
<name>A0A554JAG9_9BACT</name>
<accession>A0A554JAG9</accession>
<proteinExistence type="predicted"/>
<reference evidence="2 3" key="1">
    <citation type="submission" date="2017-07" db="EMBL/GenBank/DDBJ databases">
        <title>Mechanisms for carbon and nitrogen cycling indicate functional differentiation within the Candidate Phyla Radiation.</title>
        <authorList>
            <person name="Danczak R.E."/>
            <person name="Johnston M.D."/>
            <person name="Kenah C."/>
            <person name="Slattery M."/>
            <person name="Wrighton K.C."/>
            <person name="Wilkins M.J."/>
        </authorList>
    </citation>
    <scope>NUCLEOTIDE SEQUENCE [LARGE SCALE GENOMIC DNA]</scope>
    <source>
        <strain evidence="2">Gr01-1014_77</strain>
    </source>
</reference>
<comment type="caution">
    <text evidence="2">The sequence shown here is derived from an EMBL/GenBank/DDBJ whole genome shotgun (WGS) entry which is preliminary data.</text>
</comment>
<feature type="transmembrane region" description="Helical" evidence="1">
    <location>
        <begin position="108"/>
        <end position="130"/>
    </location>
</feature>
<feature type="transmembrane region" description="Helical" evidence="1">
    <location>
        <begin position="77"/>
        <end position="96"/>
    </location>
</feature>
<protein>
    <submittedName>
        <fullName evidence="2">Uncharacterized protein</fullName>
    </submittedName>
</protein>
<evidence type="ECO:0000256" key="1">
    <source>
        <dbReference type="SAM" id="Phobius"/>
    </source>
</evidence>
<organism evidence="2 3">
    <name type="scientific">Candidatus Doudnabacteria bacterium Gr01-1014_77</name>
    <dbReference type="NCBI Taxonomy" id="2017133"/>
    <lineage>
        <taxon>Bacteria</taxon>
        <taxon>Candidatus Doudnaibacteriota</taxon>
    </lineage>
</organism>
<gene>
    <name evidence="2" type="ORF">G01um101477_510</name>
</gene>
<keyword evidence="1" id="KW-0812">Transmembrane</keyword>
<evidence type="ECO:0000313" key="3">
    <source>
        <dbReference type="Proteomes" id="UP000319613"/>
    </source>
</evidence>
<keyword evidence="1" id="KW-1133">Transmembrane helix</keyword>
<dbReference type="AlphaFoldDB" id="A0A554JAG9"/>
<keyword evidence="1" id="KW-0472">Membrane</keyword>
<dbReference type="Proteomes" id="UP000319613">
    <property type="component" value="Unassembled WGS sequence"/>
</dbReference>